<dbReference type="EMBL" id="MHFR01000041">
    <property type="protein sequence ID" value="OGW97541.1"/>
    <property type="molecule type" value="Genomic_DNA"/>
</dbReference>
<sequence>MFKVKTPRFLQNYFLAITSILLTLIMVEACLRTGLIMTTIFERLKAVGAQSASRRLVILGDSFIYKTGQLDRLLMSKLSSSNFQTLNLAVPGNGPFEYLSEFQIFGLKYKPNIILLEYYTGNDLTNVKDKMNWDVGLKASLRPVIRSLYLYHLFNNAKLSLNDKFFNFEKIERQKINNKLLDMAQKKEINYHLISMAVRNPNHLTDNLLMEGPSNELVWNKTKIILKKIQSLSDSINAKLYIIVFPESLQVSMSHVEFYKQLGFNIDPRVLDSSKPQTLLSDFCKKNNIAYLDLLPHFRQQTSELYLENDSHLNLAGDKLAAHLIYKFLADNIS</sequence>
<comment type="caution">
    <text evidence="1">The sequence shown here is derived from an EMBL/GenBank/DDBJ whole genome shotgun (WGS) entry which is preliminary data.</text>
</comment>
<dbReference type="Gene3D" id="3.40.50.1110">
    <property type="entry name" value="SGNH hydrolase"/>
    <property type="match status" value="1"/>
</dbReference>
<dbReference type="AlphaFoldDB" id="A0A1G1KXB9"/>
<evidence type="ECO:0000313" key="1">
    <source>
        <dbReference type="EMBL" id="OGW97541.1"/>
    </source>
</evidence>
<protein>
    <recommendedName>
        <fullName evidence="3">AlgX/AlgJ SGNH hydrolase-like domain-containing protein</fullName>
    </recommendedName>
</protein>
<evidence type="ECO:0008006" key="3">
    <source>
        <dbReference type="Google" id="ProtNLM"/>
    </source>
</evidence>
<dbReference type="InterPro" id="IPR036514">
    <property type="entry name" value="SGNH_hydro_sf"/>
</dbReference>
<dbReference type="Proteomes" id="UP000178187">
    <property type="component" value="Unassembled WGS sequence"/>
</dbReference>
<dbReference type="GO" id="GO:0016788">
    <property type="term" value="F:hydrolase activity, acting on ester bonds"/>
    <property type="evidence" value="ECO:0007669"/>
    <property type="project" value="UniProtKB-ARBA"/>
</dbReference>
<accession>A0A1G1KXB9</accession>
<name>A0A1G1KXB9_9BACT</name>
<gene>
    <name evidence="1" type="ORF">A3G33_05140</name>
</gene>
<reference evidence="1 2" key="1">
    <citation type="journal article" date="2016" name="Nat. Commun.">
        <title>Thousands of microbial genomes shed light on interconnected biogeochemical processes in an aquifer system.</title>
        <authorList>
            <person name="Anantharaman K."/>
            <person name="Brown C.T."/>
            <person name="Hug L.A."/>
            <person name="Sharon I."/>
            <person name="Castelle C.J."/>
            <person name="Probst A.J."/>
            <person name="Thomas B.C."/>
            <person name="Singh A."/>
            <person name="Wilkins M.J."/>
            <person name="Karaoz U."/>
            <person name="Brodie E.L."/>
            <person name="Williams K.H."/>
            <person name="Hubbard S.S."/>
            <person name="Banfield J.F."/>
        </authorList>
    </citation>
    <scope>NUCLEOTIDE SEQUENCE [LARGE SCALE GENOMIC DNA]</scope>
</reference>
<organism evidence="1 2">
    <name type="scientific">Candidatus Danuiimicrobium aquiferis</name>
    <dbReference type="NCBI Taxonomy" id="1801832"/>
    <lineage>
        <taxon>Bacteria</taxon>
        <taxon>Pseudomonadati</taxon>
        <taxon>Candidatus Omnitrophota</taxon>
        <taxon>Candidatus Danuiimicrobium</taxon>
    </lineage>
</organism>
<dbReference type="SUPFAM" id="SSF52266">
    <property type="entry name" value="SGNH hydrolase"/>
    <property type="match status" value="1"/>
</dbReference>
<evidence type="ECO:0000313" key="2">
    <source>
        <dbReference type="Proteomes" id="UP000178187"/>
    </source>
</evidence>
<proteinExistence type="predicted"/>